<evidence type="ECO:0008006" key="4">
    <source>
        <dbReference type="Google" id="ProtNLM"/>
    </source>
</evidence>
<dbReference type="RefSeq" id="WP_053764591.1">
    <property type="nucleotide sequence ID" value="NZ_LGSH01000016.1"/>
</dbReference>
<organism evidence="2 3">
    <name type="scientific">Leptospirillum ferriphilum</name>
    <dbReference type="NCBI Taxonomy" id="178606"/>
    <lineage>
        <taxon>Bacteria</taxon>
        <taxon>Pseudomonadati</taxon>
        <taxon>Nitrospirota</taxon>
        <taxon>Nitrospiria</taxon>
        <taxon>Nitrospirales</taxon>
        <taxon>Nitrospiraceae</taxon>
        <taxon>Leptospirillum</taxon>
    </lineage>
</organism>
<feature type="chain" id="PRO_5010737810" description="DUF4398 domain-containing protein" evidence="1">
    <location>
        <begin position="26"/>
        <end position="117"/>
    </location>
</feature>
<dbReference type="AlphaFoldDB" id="A0A1V3SVA5"/>
<evidence type="ECO:0000313" key="2">
    <source>
        <dbReference type="EMBL" id="OOH72793.1"/>
    </source>
</evidence>
<reference evidence="2 3" key="1">
    <citation type="submission" date="2016-11" db="EMBL/GenBank/DDBJ databases">
        <title>Comparative genomics of co-occurring bacteria in distinct bioleaching systems unravels niche-specific adaptation.</title>
        <authorList>
            <person name="Zhang X."/>
            <person name="Liu X."/>
            <person name="Yin H."/>
        </authorList>
    </citation>
    <scope>NUCLEOTIDE SEQUENCE [LARGE SCALE GENOMIC DNA]</scope>
    <source>
        <strain evidence="2 3">DX</strain>
    </source>
</reference>
<dbReference type="PROSITE" id="PS51257">
    <property type="entry name" value="PROKAR_LIPOPROTEIN"/>
    <property type="match status" value="1"/>
</dbReference>
<dbReference type="Proteomes" id="UP000188586">
    <property type="component" value="Unassembled WGS sequence"/>
</dbReference>
<feature type="signal peptide" evidence="1">
    <location>
        <begin position="1"/>
        <end position="25"/>
    </location>
</feature>
<accession>A0A1V3SVA5</accession>
<proteinExistence type="predicted"/>
<dbReference type="EMBL" id="MPOJ01000010">
    <property type="protein sequence ID" value="OOH72793.1"/>
    <property type="molecule type" value="Genomic_DNA"/>
</dbReference>
<gene>
    <name evidence="2" type="ORF">BOX24_05235</name>
</gene>
<evidence type="ECO:0000313" key="3">
    <source>
        <dbReference type="Proteomes" id="UP000188586"/>
    </source>
</evidence>
<keyword evidence="1" id="KW-0732">Signal</keyword>
<evidence type="ECO:0000256" key="1">
    <source>
        <dbReference type="SAM" id="SignalP"/>
    </source>
</evidence>
<sequence>MGEVCRRGGVLLSMILLIFSGCAQTESLAGNHQAARLDFQRQGKELEKKAFRDSARSEHIKAALLYSDAATLLLKAAQESSLLGNTVRVERETRLAAHDFVKASDESLKAGDFGSSQ</sequence>
<protein>
    <recommendedName>
        <fullName evidence="4">DUF4398 domain-containing protein</fullName>
    </recommendedName>
</protein>
<name>A0A1V3SVA5_9BACT</name>
<comment type="caution">
    <text evidence="2">The sequence shown here is derived from an EMBL/GenBank/DDBJ whole genome shotgun (WGS) entry which is preliminary data.</text>
</comment>